<keyword evidence="9" id="KW-0812">Transmembrane</keyword>
<feature type="domain" description="DUF8040" evidence="11">
    <location>
        <begin position="23"/>
        <end position="117"/>
    </location>
</feature>
<accession>A0AAW2TPL8</accession>
<dbReference type="GO" id="GO:0016787">
    <property type="term" value="F:hydrolase activity"/>
    <property type="evidence" value="ECO:0007669"/>
    <property type="project" value="UniProtKB-KW"/>
</dbReference>
<evidence type="ECO:0000256" key="2">
    <source>
        <dbReference type="ARBA" id="ARBA00004123"/>
    </source>
</evidence>
<protein>
    <recommendedName>
        <fullName evidence="13">DDE Tnp4 domain-containing protein</fullName>
    </recommendedName>
</protein>
<feature type="compositionally biased region" description="Basic and acidic residues" evidence="8">
    <location>
        <begin position="9"/>
        <end position="24"/>
    </location>
</feature>
<dbReference type="EMBL" id="JACGWN010000014">
    <property type="protein sequence ID" value="KAL0406448.1"/>
    <property type="molecule type" value="Genomic_DNA"/>
</dbReference>
<reference evidence="12" key="1">
    <citation type="submission" date="2020-06" db="EMBL/GenBank/DDBJ databases">
        <authorList>
            <person name="Li T."/>
            <person name="Hu X."/>
            <person name="Zhang T."/>
            <person name="Song X."/>
            <person name="Zhang H."/>
            <person name="Dai N."/>
            <person name="Sheng W."/>
            <person name="Hou X."/>
            <person name="Wei L."/>
        </authorList>
    </citation>
    <scope>NUCLEOTIDE SEQUENCE</scope>
    <source>
        <strain evidence="12">KEN1</strain>
        <tissue evidence="12">Leaf</tissue>
    </source>
</reference>
<keyword evidence="9" id="KW-1133">Transmembrane helix</keyword>
<dbReference type="GO" id="GO:0046872">
    <property type="term" value="F:metal ion binding"/>
    <property type="evidence" value="ECO:0007669"/>
    <property type="project" value="UniProtKB-KW"/>
</dbReference>
<evidence type="ECO:0000259" key="11">
    <source>
        <dbReference type="Pfam" id="PF26138"/>
    </source>
</evidence>
<evidence type="ECO:0000313" key="12">
    <source>
        <dbReference type="EMBL" id="KAL0406448.1"/>
    </source>
</evidence>
<dbReference type="InterPro" id="IPR058353">
    <property type="entry name" value="DUF8040"/>
</dbReference>
<evidence type="ECO:0000256" key="1">
    <source>
        <dbReference type="ARBA" id="ARBA00001968"/>
    </source>
</evidence>
<keyword evidence="6" id="KW-0378">Hydrolase</keyword>
<dbReference type="Pfam" id="PF13359">
    <property type="entry name" value="DDE_Tnp_4"/>
    <property type="match status" value="1"/>
</dbReference>
<evidence type="ECO:0000256" key="3">
    <source>
        <dbReference type="ARBA" id="ARBA00006958"/>
    </source>
</evidence>
<dbReference type="GO" id="GO:0005634">
    <property type="term" value="C:nucleus"/>
    <property type="evidence" value="ECO:0007669"/>
    <property type="project" value="UniProtKB-SubCell"/>
</dbReference>
<keyword evidence="9" id="KW-0472">Membrane</keyword>
<evidence type="ECO:0000256" key="9">
    <source>
        <dbReference type="SAM" id="Phobius"/>
    </source>
</evidence>
<dbReference type="InterPro" id="IPR027806">
    <property type="entry name" value="HARBI1_dom"/>
</dbReference>
<evidence type="ECO:0000256" key="7">
    <source>
        <dbReference type="ARBA" id="ARBA00023242"/>
    </source>
</evidence>
<feature type="region of interest" description="Disordered" evidence="8">
    <location>
        <begin position="1"/>
        <end position="24"/>
    </location>
</feature>
<comment type="cofactor">
    <cofactor evidence="1">
        <name>a divalent metal cation</name>
        <dbReference type="ChEBI" id="CHEBI:60240"/>
    </cofactor>
</comment>
<name>A0AAW2TPL8_9LAMI</name>
<evidence type="ECO:0000256" key="8">
    <source>
        <dbReference type="SAM" id="MobiDB-lite"/>
    </source>
</evidence>
<reference evidence="12" key="2">
    <citation type="journal article" date="2024" name="Plant">
        <title>Genomic evolution and insights into agronomic trait innovations of Sesamum species.</title>
        <authorList>
            <person name="Miao H."/>
            <person name="Wang L."/>
            <person name="Qu L."/>
            <person name="Liu H."/>
            <person name="Sun Y."/>
            <person name="Le M."/>
            <person name="Wang Q."/>
            <person name="Wei S."/>
            <person name="Zheng Y."/>
            <person name="Lin W."/>
            <person name="Duan Y."/>
            <person name="Cao H."/>
            <person name="Xiong S."/>
            <person name="Wang X."/>
            <person name="Wei L."/>
            <person name="Li C."/>
            <person name="Ma Q."/>
            <person name="Ju M."/>
            <person name="Zhao R."/>
            <person name="Li G."/>
            <person name="Mu C."/>
            <person name="Tian Q."/>
            <person name="Mei H."/>
            <person name="Zhang T."/>
            <person name="Gao T."/>
            <person name="Zhang H."/>
        </authorList>
    </citation>
    <scope>NUCLEOTIDE SEQUENCE</scope>
    <source>
        <strain evidence="12">KEN1</strain>
    </source>
</reference>
<evidence type="ECO:0000256" key="5">
    <source>
        <dbReference type="ARBA" id="ARBA00022723"/>
    </source>
</evidence>
<feature type="transmembrane region" description="Helical" evidence="9">
    <location>
        <begin position="360"/>
        <end position="381"/>
    </location>
</feature>
<comment type="caution">
    <text evidence="12">The sequence shown here is derived from an EMBL/GenBank/DDBJ whole genome shotgun (WGS) entry which is preliminary data.</text>
</comment>
<proteinExistence type="inferred from homology"/>
<evidence type="ECO:0000259" key="10">
    <source>
        <dbReference type="Pfam" id="PF13359"/>
    </source>
</evidence>
<dbReference type="GO" id="GO:0004518">
    <property type="term" value="F:nuclease activity"/>
    <property type="evidence" value="ECO:0007669"/>
    <property type="project" value="UniProtKB-KW"/>
</dbReference>
<comment type="similarity">
    <text evidence="3">Belongs to the HARBI1 family.</text>
</comment>
<keyword evidence="7" id="KW-0539">Nucleus</keyword>
<organism evidence="12">
    <name type="scientific">Sesamum latifolium</name>
    <dbReference type="NCBI Taxonomy" id="2727402"/>
    <lineage>
        <taxon>Eukaryota</taxon>
        <taxon>Viridiplantae</taxon>
        <taxon>Streptophyta</taxon>
        <taxon>Embryophyta</taxon>
        <taxon>Tracheophyta</taxon>
        <taxon>Spermatophyta</taxon>
        <taxon>Magnoliopsida</taxon>
        <taxon>eudicotyledons</taxon>
        <taxon>Gunneridae</taxon>
        <taxon>Pentapetalae</taxon>
        <taxon>asterids</taxon>
        <taxon>lamiids</taxon>
        <taxon>Lamiales</taxon>
        <taxon>Pedaliaceae</taxon>
        <taxon>Sesamum</taxon>
    </lineage>
</organism>
<dbReference type="InterPro" id="IPR045249">
    <property type="entry name" value="HARBI1-like"/>
</dbReference>
<dbReference type="AlphaFoldDB" id="A0AAW2TPL8"/>
<comment type="subcellular location">
    <subcellularLocation>
        <location evidence="2">Nucleus</location>
    </subcellularLocation>
</comment>
<evidence type="ECO:0008006" key="13">
    <source>
        <dbReference type="Google" id="ProtNLM"/>
    </source>
</evidence>
<evidence type="ECO:0000256" key="4">
    <source>
        <dbReference type="ARBA" id="ARBA00022722"/>
    </source>
</evidence>
<keyword evidence="4" id="KW-0540">Nuclease</keyword>
<sequence>MESSDDEKDGSTEGLPKELGRPSEFKGTKFVDDVLKGPNESCLENFRMDKHVFYKLCDMLHTKGLLRHTNRIKIEEQLAIFMFIVGHNLRTRAVQELFRYSGETISRHFNNVLSAIMTVSLDFFQAPKSDVPPAIREDPRFYPYFLSGVDEQGPFRNKNGCLSQNVLAACSFDMKFHYVLAGWEGSAPDMRVLNSALTRHRKLEVPDGKYYLVDPKYANIPGFIAPYPGVSYIQQLEFGDGFHPQDARELFNQRLSILHNVADRTFAALKERFPILMSAPSYPLATQVKLVVAACALHNYIRSEKPDDLIFKIYEQEPLLQAEDPMPPLEIEQPPLLADTQVSDIPFGTQELEHASKFEMLLLLRYGMIISEIMLLLMMLYSSEIIY</sequence>
<dbReference type="PANTHER" id="PTHR22930:SF273">
    <property type="entry name" value="NUCLEASE HARBI1"/>
    <property type="match status" value="1"/>
</dbReference>
<dbReference type="Pfam" id="PF26138">
    <property type="entry name" value="DUF8040"/>
    <property type="match status" value="1"/>
</dbReference>
<evidence type="ECO:0000256" key="6">
    <source>
        <dbReference type="ARBA" id="ARBA00022801"/>
    </source>
</evidence>
<gene>
    <name evidence="12" type="ORF">Slati_3958700</name>
</gene>
<dbReference type="PANTHER" id="PTHR22930">
    <property type="match status" value="1"/>
</dbReference>
<feature type="domain" description="DDE Tnp4" evidence="10">
    <location>
        <begin position="155"/>
        <end position="299"/>
    </location>
</feature>
<keyword evidence="5" id="KW-0479">Metal-binding</keyword>